<evidence type="ECO:0000313" key="2">
    <source>
        <dbReference type="Proteomes" id="UP000814033"/>
    </source>
</evidence>
<proteinExistence type="predicted"/>
<organism evidence="1 2">
    <name type="scientific">Auriscalpium vulgare</name>
    <dbReference type="NCBI Taxonomy" id="40419"/>
    <lineage>
        <taxon>Eukaryota</taxon>
        <taxon>Fungi</taxon>
        <taxon>Dikarya</taxon>
        <taxon>Basidiomycota</taxon>
        <taxon>Agaricomycotina</taxon>
        <taxon>Agaricomycetes</taxon>
        <taxon>Russulales</taxon>
        <taxon>Auriscalpiaceae</taxon>
        <taxon>Auriscalpium</taxon>
    </lineage>
</organism>
<dbReference type="Proteomes" id="UP000814033">
    <property type="component" value="Unassembled WGS sequence"/>
</dbReference>
<gene>
    <name evidence="1" type="ORF">FA95DRAFT_1597091</name>
</gene>
<comment type="caution">
    <text evidence="1">The sequence shown here is derived from an EMBL/GenBank/DDBJ whole genome shotgun (WGS) entry which is preliminary data.</text>
</comment>
<sequence length="324" mass="34747">MTMSPHATLAYKTTAAGQDIYLDVYTPSTSTKSPVPVLVWFHIGGLTFGGRADGLFPSWLLAAAQKEGWILVSPDYRLLPEANIDEILSDVKDVWSYVHTQLNGELSKRNLTPARLTDAFVGGASAGGYLAWQAGHLVSPTPKAVVTIYGYGFDHPSFFRTAQPADGTFGSIKFNAALAHRDALDKVLANRSNGPQLTSAPWTGDWDERAYLLAYLVATGRYFSTVFGEKYTAPSSDPAVAYLWPSQSITPAFPPTLLVHGTADSIAPYSESEGIAGVLAEKGVAHELVGVPGQEHLFDLFDATPGVDDVRTKVVAFLAARVGV</sequence>
<name>A0ACB8RL74_9AGAM</name>
<reference evidence="1" key="2">
    <citation type="journal article" date="2022" name="New Phytol.">
        <title>Evolutionary transition to the ectomycorrhizal habit in the genomes of a hyperdiverse lineage of mushroom-forming fungi.</title>
        <authorList>
            <person name="Looney B."/>
            <person name="Miyauchi S."/>
            <person name="Morin E."/>
            <person name="Drula E."/>
            <person name="Courty P.E."/>
            <person name="Kohler A."/>
            <person name="Kuo A."/>
            <person name="LaButti K."/>
            <person name="Pangilinan J."/>
            <person name="Lipzen A."/>
            <person name="Riley R."/>
            <person name="Andreopoulos W."/>
            <person name="He G."/>
            <person name="Johnson J."/>
            <person name="Nolan M."/>
            <person name="Tritt A."/>
            <person name="Barry K.W."/>
            <person name="Grigoriev I.V."/>
            <person name="Nagy L.G."/>
            <person name="Hibbett D."/>
            <person name="Henrissat B."/>
            <person name="Matheny P.B."/>
            <person name="Labbe J."/>
            <person name="Martin F.M."/>
        </authorList>
    </citation>
    <scope>NUCLEOTIDE SEQUENCE</scope>
    <source>
        <strain evidence="1">FP105234-sp</strain>
    </source>
</reference>
<keyword evidence="2" id="KW-1185">Reference proteome</keyword>
<dbReference type="EMBL" id="MU275965">
    <property type="protein sequence ID" value="KAI0044994.1"/>
    <property type="molecule type" value="Genomic_DNA"/>
</dbReference>
<protein>
    <submittedName>
        <fullName evidence="1">Alpha/beta-hydrolase</fullName>
    </submittedName>
</protein>
<evidence type="ECO:0000313" key="1">
    <source>
        <dbReference type="EMBL" id="KAI0044994.1"/>
    </source>
</evidence>
<reference evidence="1" key="1">
    <citation type="submission" date="2021-02" db="EMBL/GenBank/DDBJ databases">
        <authorList>
            <consortium name="DOE Joint Genome Institute"/>
            <person name="Ahrendt S."/>
            <person name="Looney B.P."/>
            <person name="Miyauchi S."/>
            <person name="Morin E."/>
            <person name="Drula E."/>
            <person name="Courty P.E."/>
            <person name="Chicoki N."/>
            <person name="Fauchery L."/>
            <person name="Kohler A."/>
            <person name="Kuo A."/>
            <person name="Labutti K."/>
            <person name="Pangilinan J."/>
            <person name="Lipzen A."/>
            <person name="Riley R."/>
            <person name="Andreopoulos W."/>
            <person name="He G."/>
            <person name="Johnson J."/>
            <person name="Barry K.W."/>
            <person name="Grigoriev I.V."/>
            <person name="Nagy L."/>
            <person name="Hibbett D."/>
            <person name="Henrissat B."/>
            <person name="Matheny P.B."/>
            <person name="Labbe J."/>
            <person name="Martin F."/>
        </authorList>
    </citation>
    <scope>NUCLEOTIDE SEQUENCE</scope>
    <source>
        <strain evidence="1">FP105234-sp</strain>
    </source>
</reference>
<accession>A0ACB8RL74</accession>